<dbReference type="PANTHER" id="PTHR12110:SF53">
    <property type="entry name" value="BLR5974 PROTEIN"/>
    <property type="match status" value="1"/>
</dbReference>
<evidence type="ECO:0000259" key="2">
    <source>
        <dbReference type="Pfam" id="PF01261"/>
    </source>
</evidence>
<dbReference type="InterPro" id="IPR050312">
    <property type="entry name" value="IolE/XylAMocC-like"/>
</dbReference>
<dbReference type="OrthoDB" id="1114629at2"/>
<dbReference type="InterPro" id="IPR036237">
    <property type="entry name" value="Xyl_isomerase-like_sf"/>
</dbReference>
<keyword evidence="4" id="KW-1185">Reference proteome</keyword>
<name>A0A1H7RFM2_9BACT</name>
<dbReference type="AlphaFoldDB" id="A0A1H7RFM2"/>
<dbReference type="GO" id="GO:0016853">
    <property type="term" value="F:isomerase activity"/>
    <property type="evidence" value="ECO:0007669"/>
    <property type="project" value="UniProtKB-KW"/>
</dbReference>
<organism evidence="3 4">
    <name type="scientific">Chitinophaga rupis</name>
    <dbReference type="NCBI Taxonomy" id="573321"/>
    <lineage>
        <taxon>Bacteria</taxon>
        <taxon>Pseudomonadati</taxon>
        <taxon>Bacteroidota</taxon>
        <taxon>Chitinophagia</taxon>
        <taxon>Chitinophagales</taxon>
        <taxon>Chitinophagaceae</taxon>
        <taxon>Chitinophaga</taxon>
    </lineage>
</organism>
<dbReference type="Gene3D" id="3.20.20.150">
    <property type="entry name" value="Divalent-metal-dependent TIM barrel enzymes"/>
    <property type="match status" value="1"/>
</dbReference>
<keyword evidence="1" id="KW-0732">Signal</keyword>
<keyword evidence="3" id="KW-0413">Isomerase</keyword>
<proteinExistence type="predicted"/>
<dbReference type="SUPFAM" id="SSF51658">
    <property type="entry name" value="Xylose isomerase-like"/>
    <property type="match status" value="1"/>
</dbReference>
<feature type="chain" id="PRO_5011657160" evidence="1">
    <location>
        <begin position="28"/>
        <end position="300"/>
    </location>
</feature>
<dbReference type="InterPro" id="IPR013022">
    <property type="entry name" value="Xyl_isomerase-like_TIM-brl"/>
</dbReference>
<feature type="signal peptide" evidence="1">
    <location>
        <begin position="1"/>
        <end position="27"/>
    </location>
</feature>
<protein>
    <submittedName>
        <fullName evidence="3">Sugar phosphate isomerase/epimerase</fullName>
    </submittedName>
</protein>
<gene>
    <name evidence="3" type="ORF">SAMN04488505_102623</name>
</gene>
<sequence>MNRKAFIIQSSGLLLSVWVSSALPAFAGGKDKMDRVGMGTVLFRYRFKQTRPKEIPTIKNELTLAAVPAYYKERFNIRNLEFWSNHFESLEKPYLSMLKDRIKAAGSRLVNVQVDSSYDLAAIDEAERQRSLVHVKEWLDAVAYVGSACVRVNPGRAGGSLEKSIASMKEINRYAKSKKLVLLTENHFGIEMNPDTHIRIVKEAGPDNIYTLPDFGNYPVKSMFASLEKIMPYAYLISAKVMKFNEHMQHTSYDFDKCVQLAEQHGFKGIYSVEQWSPEFQDADYEKIGDWLIEHVKNNI</sequence>
<evidence type="ECO:0000313" key="4">
    <source>
        <dbReference type="Proteomes" id="UP000198984"/>
    </source>
</evidence>
<dbReference type="Pfam" id="PF01261">
    <property type="entry name" value="AP_endonuc_2"/>
    <property type="match status" value="1"/>
</dbReference>
<dbReference type="Proteomes" id="UP000198984">
    <property type="component" value="Unassembled WGS sequence"/>
</dbReference>
<dbReference type="STRING" id="573321.SAMN04488505_102623"/>
<dbReference type="EMBL" id="FOBB01000002">
    <property type="protein sequence ID" value="SEL59026.1"/>
    <property type="molecule type" value="Genomic_DNA"/>
</dbReference>
<evidence type="ECO:0000313" key="3">
    <source>
        <dbReference type="EMBL" id="SEL59026.1"/>
    </source>
</evidence>
<dbReference type="RefSeq" id="WP_089910229.1">
    <property type="nucleotide sequence ID" value="NZ_FOBB01000002.1"/>
</dbReference>
<accession>A0A1H7RFM2</accession>
<dbReference type="PANTHER" id="PTHR12110">
    <property type="entry name" value="HYDROXYPYRUVATE ISOMERASE"/>
    <property type="match status" value="1"/>
</dbReference>
<reference evidence="3 4" key="1">
    <citation type="submission" date="2016-10" db="EMBL/GenBank/DDBJ databases">
        <authorList>
            <person name="de Groot N.N."/>
        </authorList>
    </citation>
    <scope>NUCLEOTIDE SEQUENCE [LARGE SCALE GENOMIC DNA]</scope>
    <source>
        <strain evidence="3 4">DSM 21039</strain>
    </source>
</reference>
<feature type="domain" description="Xylose isomerase-like TIM barrel" evidence="2">
    <location>
        <begin position="82"/>
        <end position="293"/>
    </location>
</feature>
<evidence type="ECO:0000256" key="1">
    <source>
        <dbReference type="SAM" id="SignalP"/>
    </source>
</evidence>